<dbReference type="Pfam" id="PF03575">
    <property type="entry name" value="Peptidase_S51"/>
    <property type="match status" value="1"/>
</dbReference>
<evidence type="ECO:0000256" key="2">
    <source>
        <dbReference type="ARBA" id="ARBA00022670"/>
    </source>
</evidence>
<keyword evidence="4" id="KW-0720">Serine protease</keyword>
<dbReference type="InterPro" id="IPR029062">
    <property type="entry name" value="Class_I_gatase-like"/>
</dbReference>
<sequence>MKLFLASYRFGAHPDTFVDMTGTPGRIAVIANACDSWPDAARASAVTSEFRSLRELGFEPEELDLRGSTKAIAAMLDSVGVVWVRGGNTFVLRSRLALSGTENDIARRVRDGRLVYGGYSAGACVASTSLRGIETADDPADVHPTTGGDVIWDGLGFVETSLIPHYGSILDDTNSGATMVERYRRDGTPFVTLDDDQVLVVDGDRQERI</sequence>
<dbReference type="AlphaFoldDB" id="A0A177YDT7"/>
<dbReference type="RefSeq" id="WP_068427000.1">
    <property type="nucleotide sequence ID" value="NZ_LVHI01000016.1"/>
</dbReference>
<dbReference type="PANTHER" id="PTHR20842">
    <property type="entry name" value="PROTEASE S51 ALPHA-ASPARTYL DIPEPTIDASE"/>
    <property type="match status" value="1"/>
</dbReference>
<evidence type="ECO:0000256" key="3">
    <source>
        <dbReference type="ARBA" id="ARBA00022801"/>
    </source>
</evidence>
<dbReference type="InterPro" id="IPR005320">
    <property type="entry name" value="Peptidase_S51"/>
</dbReference>
<evidence type="ECO:0000313" key="5">
    <source>
        <dbReference type="EMBL" id="OAK53706.1"/>
    </source>
</evidence>
<evidence type="ECO:0000313" key="6">
    <source>
        <dbReference type="Proteomes" id="UP000077519"/>
    </source>
</evidence>
<organism evidence="5 6">
    <name type="scientific">Rhodococcoides kyotonense</name>
    <dbReference type="NCBI Taxonomy" id="398843"/>
    <lineage>
        <taxon>Bacteria</taxon>
        <taxon>Bacillati</taxon>
        <taxon>Actinomycetota</taxon>
        <taxon>Actinomycetes</taxon>
        <taxon>Mycobacteriales</taxon>
        <taxon>Nocardiaceae</taxon>
        <taxon>Rhodococcoides</taxon>
    </lineage>
</organism>
<dbReference type="GO" id="GO:0006508">
    <property type="term" value="P:proteolysis"/>
    <property type="evidence" value="ECO:0007669"/>
    <property type="project" value="UniProtKB-KW"/>
</dbReference>
<keyword evidence="2" id="KW-0645">Protease</keyword>
<dbReference type="GO" id="GO:0008236">
    <property type="term" value="F:serine-type peptidase activity"/>
    <property type="evidence" value="ECO:0007669"/>
    <property type="project" value="UniProtKB-KW"/>
</dbReference>
<dbReference type="SUPFAM" id="SSF52317">
    <property type="entry name" value="Class I glutamine amidotransferase-like"/>
    <property type="match status" value="1"/>
</dbReference>
<comment type="caution">
    <text evidence="5">The sequence shown here is derived from an EMBL/GenBank/DDBJ whole genome shotgun (WGS) entry which is preliminary data.</text>
</comment>
<reference evidence="5 6" key="1">
    <citation type="submission" date="2016-03" db="EMBL/GenBank/DDBJ databases">
        <title>Genome sequence of Rhodococcus kyotonensis KB10.</title>
        <authorList>
            <person name="Jeong H."/>
            <person name="Hong C.E."/>
            <person name="Jo S.H."/>
            <person name="Park J.M."/>
        </authorList>
    </citation>
    <scope>NUCLEOTIDE SEQUENCE [LARGE SCALE GENOMIC DNA]</scope>
    <source>
        <strain evidence="5 6">KB10</strain>
    </source>
</reference>
<dbReference type="PANTHER" id="PTHR20842:SF0">
    <property type="entry name" value="ALPHA-ASPARTYL DIPEPTIDASE"/>
    <property type="match status" value="1"/>
</dbReference>
<dbReference type="Gene3D" id="3.40.50.880">
    <property type="match status" value="1"/>
</dbReference>
<evidence type="ECO:0000256" key="1">
    <source>
        <dbReference type="ARBA" id="ARBA00006534"/>
    </source>
</evidence>
<keyword evidence="3" id="KW-0378">Hydrolase</keyword>
<proteinExistence type="inferred from homology"/>
<gene>
    <name evidence="5" type="ORF">A3K89_22480</name>
</gene>
<keyword evidence="6" id="KW-1185">Reference proteome</keyword>
<accession>A0A177YDT7</accession>
<name>A0A177YDT7_9NOCA</name>
<evidence type="ECO:0000256" key="4">
    <source>
        <dbReference type="ARBA" id="ARBA00022825"/>
    </source>
</evidence>
<protein>
    <submittedName>
        <fullName evidence="5">Peptidase</fullName>
    </submittedName>
</protein>
<dbReference type="EMBL" id="LVHI01000016">
    <property type="protein sequence ID" value="OAK53706.1"/>
    <property type="molecule type" value="Genomic_DNA"/>
</dbReference>
<dbReference type="Proteomes" id="UP000077519">
    <property type="component" value="Unassembled WGS sequence"/>
</dbReference>
<comment type="similarity">
    <text evidence="1">Belongs to the peptidase S51 family.</text>
</comment>